<dbReference type="InterPro" id="IPR012340">
    <property type="entry name" value="NA-bd_OB-fold"/>
</dbReference>
<dbReference type="STRING" id="166486.ERS852572_00067"/>
<dbReference type="EMBL" id="QRID01000023">
    <property type="protein sequence ID" value="RHG25627.1"/>
    <property type="molecule type" value="Genomic_DNA"/>
</dbReference>
<dbReference type="AlphaFoldDB" id="A0A173QYQ7"/>
<evidence type="ECO:0000313" key="14">
    <source>
        <dbReference type="Proteomes" id="UP000095350"/>
    </source>
</evidence>
<evidence type="ECO:0000313" key="10">
    <source>
        <dbReference type="EMBL" id="MTR83751.1"/>
    </source>
</evidence>
<dbReference type="InterPro" id="IPR003717">
    <property type="entry name" value="RecO"/>
</dbReference>
<evidence type="ECO:0000313" key="9">
    <source>
        <dbReference type="EMBL" id="CUM70705.1"/>
    </source>
</evidence>
<dbReference type="EMBL" id="QSFP01000010">
    <property type="protein sequence ID" value="RHA66899.1"/>
    <property type="molecule type" value="Genomic_DNA"/>
</dbReference>
<evidence type="ECO:0000256" key="5">
    <source>
        <dbReference type="ARBA" id="ARBA00023204"/>
    </source>
</evidence>
<dbReference type="OrthoDB" id="9797083at2"/>
<reference evidence="15 16" key="2">
    <citation type="submission" date="2018-08" db="EMBL/GenBank/DDBJ databases">
        <title>A genome reference for cultivated species of the human gut microbiota.</title>
        <authorList>
            <person name="Zou Y."/>
            <person name="Xue W."/>
            <person name="Luo G."/>
        </authorList>
    </citation>
    <scope>NUCLEOTIDE SEQUENCE [LARGE SCALE GENOMIC DNA]</scope>
    <source>
        <strain evidence="13 15">AF31-21AC</strain>
        <strain evidence="12 16">AM22-21LB</strain>
        <strain evidence="11 17">AM43-11</strain>
    </source>
</reference>
<evidence type="ECO:0000256" key="7">
    <source>
        <dbReference type="HAMAP-Rule" id="MF_00201"/>
    </source>
</evidence>
<evidence type="ECO:0000256" key="6">
    <source>
        <dbReference type="ARBA" id="ARBA00033409"/>
    </source>
</evidence>
<dbReference type="GO" id="GO:0043590">
    <property type="term" value="C:bacterial nucleoid"/>
    <property type="evidence" value="ECO:0007669"/>
    <property type="project" value="TreeGrafter"/>
</dbReference>
<reference evidence="9 14" key="1">
    <citation type="submission" date="2015-09" db="EMBL/GenBank/DDBJ databases">
        <authorList>
            <consortium name="Pathogen Informatics"/>
        </authorList>
    </citation>
    <scope>NUCLEOTIDE SEQUENCE [LARGE SCALE GENOMIC DNA]</scope>
    <source>
        <strain evidence="9 14">2789STDY5834960</strain>
    </source>
</reference>
<dbReference type="PANTHER" id="PTHR33991:SF1">
    <property type="entry name" value="DNA REPAIR PROTEIN RECO"/>
    <property type="match status" value="1"/>
</dbReference>
<dbReference type="Pfam" id="PF02565">
    <property type="entry name" value="RecO_C"/>
    <property type="match status" value="1"/>
</dbReference>
<dbReference type="Proteomes" id="UP000095350">
    <property type="component" value="Unassembled WGS sequence"/>
</dbReference>
<keyword evidence="4 7" id="KW-0233">DNA recombination</keyword>
<dbReference type="SUPFAM" id="SSF57863">
    <property type="entry name" value="ArfGap/RecO-like zinc finger"/>
    <property type="match status" value="1"/>
</dbReference>
<dbReference type="EMBL" id="QRQN01000004">
    <property type="protein sequence ID" value="RHN10819.1"/>
    <property type="molecule type" value="Genomic_DNA"/>
</dbReference>
<evidence type="ECO:0000313" key="12">
    <source>
        <dbReference type="EMBL" id="RHG25627.1"/>
    </source>
</evidence>
<reference evidence="10 18" key="3">
    <citation type="journal article" date="2019" name="Nat. Med.">
        <title>A library of human gut bacterial isolates paired with longitudinal multiomics data enables mechanistic microbiome research.</title>
        <authorList>
            <person name="Poyet M."/>
            <person name="Groussin M."/>
            <person name="Gibbons S.M."/>
            <person name="Avila-Pacheco J."/>
            <person name="Jiang X."/>
            <person name="Kearney S.M."/>
            <person name="Perrotta A.R."/>
            <person name="Berdy B."/>
            <person name="Zhao S."/>
            <person name="Lieberman T.D."/>
            <person name="Swanson P.K."/>
            <person name="Smith M."/>
            <person name="Roesemann S."/>
            <person name="Alexander J.E."/>
            <person name="Rich S.A."/>
            <person name="Livny J."/>
            <person name="Vlamakis H."/>
            <person name="Clish C."/>
            <person name="Bullock K."/>
            <person name="Deik A."/>
            <person name="Scott J."/>
            <person name="Pierce K.A."/>
            <person name="Xavier R.J."/>
            <person name="Alm E.J."/>
        </authorList>
    </citation>
    <scope>NUCLEOTIDE SEQUENCE [LARGE SCALE GENOMIC DNA]</scope>
    <source>
        <strain evidence="10 18">BIOML-A1</strain>
    </source>
</reference>
<dbReference type="PaxDb" id="166486-ERS852572_00067"/>
<evidence type="ECO:0000313" key="15">
    <source>
        <dbReference type="Proteomes" id="UP000283586"/>
    </source>
</evidence>
<evidence type="ECO:0000313" key="13">
    <source>
        <dbReference type="EMBL" id="RHN10819.1"/>
    </source>
</evidence>
<dbReference type="Proteomes" id="UP000284051">
    <property type="component" value="Unassembled WGS sequence"/>
</dbReference>
<evidence type="ECO:0000256" key="1">
    <source>
        <dbReference type="ARBA" id="ARBA00007452"/>
    </source>
</evidence>
<dbReference type="RefSeq" id="WP_015560064.1">
    <property type="nucleotide sequence ID" value="NZ_CABIYH010000001.1"/>
</dbReference>
<keyword evidence="5 7" id="KW-0234">DNA repair</keyword>
<dbReference type="Gene3D" id="1.20.1440.120">
    <property type="entry name" value="Recombination protein O, C-terminal domain"/>
    <property type="match status" value="1"/>
</dbReference>
<dbReference type="Proteomes" id="UP000284465">
    <property type="component" value="Unassembled WGS sequence"/>
</dbReference>
<dbReference type="GO" id="GO:0006302">
    <property type="term" value="P:double-strand break repair"/>
    <property type="evidence" value="ECO:0007669"/>
    <property type="project" value="TreeGrafter"/>
</dbReference>
<comment type="similarity">
    <text evidence="1 7">Belongs to the RecO family.</text>
</comment>
<feature type="domain" description="DNA replication/recombination mediator RecO N-terminal" evidence="8">
    <location>
        <begin position="7"/>
        <end position="79"/>
    </location>
</feature>
<evidence type="ECO:0000256" key="2">
    <source>
        <dbReference type="ARBA" id="ARBA00021310"/>
    </source>
</evidence>
<dbReference type="Proteomes" id="UP000283586">
    <property type="component" value="Unassembled WGS sequence"/>
</dbReference>
<dbReference type="SUPFAM" id="SSF50249">
    <property type="entry name" value="Nucleic acid-binding proteins"/>
    <property type="match status" value="1"/>
</dbReference>
<dbReference type="Pfam" id="PF11967">
    <property type="entry name" value="RecO_N"/>
    <property type="match status" value="1"/>
</dbReference>
<sequence length="254" mass="29258">MGQNIVVTGMVLKVMPIGDYDRRITLLTKERGKITAFAKGARRPNSALVAAATPFSFGEFEMFEGRSSYTVVRASIQNYFREVQEELEATYYGCYFLEFADYYCQENNDEREMLKLLYQSLRALTSAAYDKRLVRFIFELKAMAVNGEAPNVFSCVRCGEKENLRWFMTRRGGCICETCEKKDPSPEESGRFLLEESTLYTMQYIISARVEKLYTFSVSDSVLRQLLAIMKSYRAVYLDHSFQTLKMLEGLFTG</sequence>
<evidence type="ECO:0000313" key="11">
    <source>
        <dbReference type="EMBL" id="RHA66899.1"/>
    </source>
</evidence>
<dbReference type="GO" id="GO:0006310">
    <property type="term" value="P:DNA recombination"/>
    <property type="evidence" value="ECO:0007669"/>
    <property type="project" value="UniProtKB-UniRule"/>
</dbReference>
<name>A0A173QYQ7_9FIRM</name>
<dbReference type="NCBIfam" id="TIGR00613">
    <property type="entry name" value="reco"/>
    <property type="match status" value="1"/>
</dbReference>
<gene>
    <name evidence="7 9" type="primary">recO</name>
    <name evidence="12" type="ORF">DW264_16735</name>
    <name evidence="11" type="ORF">DW927_09890</name>
    <name evidence="13" type="ORF">DWZ31_04530</name>
    <name evidence="9" type="ORF">ERS852572_00067</name>
    <name evidence="10" type="ORF">GMD50_01530</name>
</gene>
<dbReference type="Proteomes" id="UP000478483">
    <property type="component" value="Unassembled WGS sequence"/>
</dbReference>
<comment type="function">
    <text evidence="7">Involved in DNA repair and RecF pathway recombination.</text>
</comment>
<protein>
    <recommendedName>
        <fullName evidence="2 7">DNA repair protein RecO</fullName>
    </recommendedName>
    <alternativeName>
        <fullName evidence="6 7">Recombination protein O</fullName>
    </alternativeName>
</protein>
<dbReference type="InterPro" id="IPR037278">
    <property type="entry name" value="ARFGAP/RecO"/>
</dbReference>
<dbReference type="PANTHER" id="PTHR33991">
    <property type="entry name" value="DNA REPAIR PROTEIN RECO"/>
    <property type="match status" value="1"/>
</dbReference>
<dbReference type="InterPro" id="IPR042242">
    <property type="entry name" value="RecO_C"/>
</dbReference>
<proteinExistence type="inferred from homology"/>
<evidence type="ECO:0000259" key="8">
    <source>
        <dbReference type="Pfam" id="PF11967"/>
    </source>
</evidence>
<evidence type="ECO:0000313" key="18">
    <source>
        <dbReference type="Proteomes" id="UP000478483"/>
    </source>
</evidence>
<dbReference type="EMBL" id="CYXZ01000001">
    <property type="protein sequence ID" value="CUM70705.1"/>
    <property type="molecule type" value="Genomic_DNA"/>
</dbReference>
<organism evidence="9 14">
    <name type="scientific">Roseburia intestinalis</name>
    <dbReference type="NCBI Taxonomy" id="166486"/>
    <lineage>
        <taxon>Bacteria</taxon>
        <taxon>Bacillati</taxon>
        <taxon>Bacillota</taxon>
        <taxon>Clostridia</taxon>
        <taxon>Lachnospirales</taxon>
        <taxon>Lachnospiraceae</taxon>
        <taxon>Roseburia</taxon>
    </lineage>
</organism>
<dbReference type="Gene3D" id="2.40.50.140">
    <property type="entry name" value="Nucleic acid-binding proteins"/>
    <property type="match status" value="1"/>
</dbReference>
<accession>A0A173QYQ7</accession>
<evidence type="ECO:0000256" key="4">
    <source>
        <dbReference type="ARBA" id="ARBA00023172"/>
    </source>
</evidence>
<evidence type="ECO:0000313" key="17">
    <source>
        <dbReference type="Proteomes" id="UP000284465"/>
    </source>
</evidence>
<keyword evidence="3 7" id="KW-0227">DNA damage</keyword>
<dbReference type="InterPro" id="IPR022572">
    <property type="entry name" value="DNA_rep/recomb_RecO_N"/>
</dbReference>
<dbReference type="HAMAP" id="MF_00201">
    <property type="entry name" value="RecO"/>
    <property type="match status" value="1"/>
</dbReference>
<evidence type="ECO:0000256" key="3">
    <source>
        <dbReference type="ARBA" id="ARBA00022763"/>
    </source>
</evidence>
<evidence type="ECO:0000313" key="16">
    <source>
        <dbReference type="Proteomes" id="UP000284051"/>
    </source>
</evidence>
<dbReference type="EMBL" id="WNAJ01000001">
    <property type="protein sequence ID" value="MTR83751.1"/>
    <property type="molecule type" value="Genomic_DNA"/>
</dbReference>